<organism evidence="3 4">
    <name type="scientific">Aeromonas piscicola</name>
    <dbReference type="NCBI Taxonomy" id="600645"/>
    <lineage>
        <taxon>Bacteria</taxon>
        <taxon>Pseudomonadati</taxon>
        <taxon>Pseudomonadota</taxon>
        <taxon>Gammaproteobacteria</taxon>
        <taxon>Aeromonadales</taxon>
        <taxon>Aeromonadaceae</taxon>
        <taxon>Aeromonas</taxon>
    </lineage>
</organism>
<feature type="coiled-coil region" evidence="1">
    <location>
        <begin position="35"/>
        <end position="62"/>
    </location>
</feature>
<gene>
    <name evidence="3" type="ORF">OB962_01130</name>
</gene>
<evidence type="ECO:0008006" key="5">
    <source>
        <dbReference type="Google" id="ProtNLM"/>
    </source>
</evidence>
<name>A0ABT7Q6Q1_9GAMM</name>
<feature type="transmembrane region" description="Helical" evidence="2">
    <location>
        <begin position="100"/>
        <end position="123"/>
    </location>
</feature>
<keyword evidence="1" id="KW-0175">Coiled coil</keyword>
<accession>A0ABT7Q6Q1</accession>
<keyword evidence="2" id="KW-0472">Membrane</keyword>
<keyword evidence="2" id="KW-0812">Transmembrane</keyword>
<dbReference type="RefSeq" id="WP_290040455.1">
    <property type="nucleotide sequence ID" value="NZ_JAOPLU010000001.1"/>
</dbReference>
<protein>
    <recommendedName>
        <fullName evidence="5">Mobilization protein</fullName>
    </recommendedName>
</protein>
<dbReference type="EMBL" id="JAOPLU010000001">
    <property type="protein sequence ID" value="MDM5129605.1"/>
    <property type="molecule type" value="Genomic_DNA"/>
</dbReference>
<evidence type="ECO:0000256" key="1">
    <source>
        <dbReference type="SAM" id="Coils"/>
    </source>
</evidence>
<evidence type="ECO:0000313" key="3">
    <source>
        <dbReference type="EMBL" id="MDM5129605.1"/>
    </source>
</evidence>
<reference evidence="3" key="1">
    <citation type="submission" date="2024-05" db="EMBL/GenBank/DDBJ databases">
        <title>WGS of Aeromonas isolates.</title>
        <authorList>
            <person name="Lee H."/>
        </authorList>
    </citation>
    <scope>NUCLEOTIDE SEQUENCE</scope>
    <source>
        <strain evidence="3">LP308</strain>
    </source>
</reference>
<sequence>MSQSINEKNFQILFDTAGKILEATYIDEQLARQAIHALNETQGRLEQRLNQLSRNIENTIKSSASSTATETANLIYGKFTEADKAAEQAAQRYNQAAKTLGWRLFGGAILLQFFIFLGIWLFLNHTLPSHEEIKAKQQKSIQLEQQLSELKSKGANIVLTKCIDKASQKQYLCIRTDERPQRPPLYYGDNGETYRIPFGY</sequence>
<proteinExistence type="predicted"/>
<comment type="caution">
    <text evidence="3">The sequence shown here is derived from an EMBL/GenBank/DDBJ whole genome shotgun (WGS) entry which is preliminary data.</text>
</comment>
<evidence type="ECO:0000313" key="4">
    <source>
        <dbReference type="Proteomes" id="UP001168109"/>
    </source>
</evidence>
<keyword evidence="2" id="KW-1133">Transmembrane helix</keyword>
<evidence type="ECO:0000256" key="2">
    <source>
        <dbReference type="SAM" id="Phobius"/>
    </source>
</evidence>
<dbReference type="Proteomes" id="UP001168109">
    <property type="component" value="Unassembled WGS sequence"/>
</dbReference>
<keyword evidence="4" id="KW-1185">Reference proteome</keyword>